<organism evidence="5 6">
    <name type="scientific">Macrococcus epidermidis</name>
    <dbReference type="NCBI Taxonomy" id="1902580"/>
    <lineage>
        <taxon>Bacteria</taxon>
        <taxon>Bacillati</taxon>
        <taxon>Bacillota</taxon>
        <taxon>Bacilli</taxon>
        <taxon>Bacillales</taxon>
        <taxon>Staphylococcaceae</taxon>
        <taxon>Macrococcus</taxon>
    </lineage>
</organism>
<keyword evidence="1" id="KW-0805">Transcription regulation</keyword>
<dbReference type="SUPFAM" id="SSF46785">
    <property type="entry name" value="Winged helix' DNA-binding domain"/>
    <property type="match status" value="1"/>
</dbReference>
<evidence type="ECO:0000256" key="3">
    <source>
        <dbReference type="ARBA" id="ARBA00023163"/>
    </source>
</evidence>
<dbReference type="GO" id="GO:0003700">
    <property type="term" value="F:DNA-binding transcription factor activity"/>
    <property type="evidence" value="ECO:0007669"/>
    <property type="project" value="InterPro"/>
</dbReference>
<feature type="domain" description="HTH gntR-type" evidence="4">
    <location>
        <begin position="69"/>
        <end position="137"/>
    </location>
</feature>
<evidence type="ECO:0000313" key="5">
    <source>
        <dbReference type="EMBL" id="RAK46571.1"/>
    </source>
</evidence>
<dbReference type="AlphaFoldDB" id="A0A327ZWA6"/>
<dbReference type="EMBL" id="PZJH01000001">
    <property type="protein sequence ID" value="RAK46571.1"/>
    <property type="molecule type" value="Genomic_DNA"/>
</dbReference>
<dbReference type="Gene3D" id="1.10.10.10">
    <property type="entry name" value="Winged helix-like DNA-binding domain superfamily/Winged helix DNA-binding domain"/>
    <property type="match status" value="1"/>
</dbReference>
<dbReference type="Proteomes" id="UP000249808">
    <property type="component" value="Unassembled WGS sequence"/>
</dbReference>
<dbReference type="GO" id="GO:0003677">
    <property type="term" value="F:DNA binding"/>
    <property type="evidence" value="ECO:0007669"/>
    <property type="project" value="UniProtKB-KW"/>
</dbReference>
<dbReference type="PANTHER" id="PTHR38445:SF7">
    <property type="entry name" value="GNTR-FAMILY TRANSCRIPTIONAL REGULATOR"/>
    <property type="match status" value="1"/>
</dbReference>
<dbReference type="InterPro" id="IPR036390">
    <property type="entry name" value="WH_DNA-bd_sf"/>
</dbReference>
<evidence type="ECO:0000259" key="4">
    <source>
        <dbReference type="PROSITE" id="PS50949"/>
    </source>
</evidence>
<comment type="caution">
    <text evidence="5">The sequence shown here is derived from an EMBL/GenBank/DDBJ whole genome shotgun (WGS) entry which is preliminary data.</text>
</comment>
<keyword evidence="3" id="KW-0804">Transcription</keyword>
<dbReference type="Pfam" id="PF00392">
    <property type="entry name" value="GntR"/>
    <property type="match status" value="1"/>
</dbReference>
<accession>A0A327ZWA6</accession>
<sequence>MVYRFFFYIKIVCNKHNIPNKNNKNNKNNLYLRTKSLYKIVYTVYIVYIQYNVKEGDILNIHFDPKSDLPIYEQLKSEIIRLIMSKELKEGESLMSMRALAKMLGISVITTKRAYKDLEDLGYLYTIPGKGTFVSEGNIAMIEEQSNKELEKMIISAIQLAKQLNFDKTDFIDLSKDLWEE</sequence>
<reference evidence="5 6" key="1">
    <citation type="journal article" date="2018" name="Front. Microbiol.">
        <title>Description and Comparative Genomics of Macrococcus caseolyticus subsp. hominis subsp. nov., Macrococcus goetzii sp. nov., Macrococcus epidermidis sp. nov., and Macrococcus bohemicus sp. nov., Novel Macrococci From Human Clinical Material With Virulence Potential and Suspected Uptake of Foreign DNA by Natural Transformation.</title>
        <authorList>
            <person name="Maslanova I."/>
            <person name="Wertheimer Z."/>
            <person name="Sedlacek I."/>
            <person name="Svec P."/>
            <person name="Indrakova A."/>
            <person name="Kovarovic V."/>
            <person name="Schumann P."/>
            <person name="Sproer C."/>
            <person name="Kralova S."/>
            <person name="Sedo O."/>
            <person name="Kristofova L."/>
            <person name="Vrbovska V."/>
            <person name="Fuzik T."/>
            <person name="Petras P."/>
            <person name="Zdrahal Z."/>
            <person name="Ruzickova V."/>
            <person name="Doskar J."/>
            <person name="Pantucek R."/>
        </authorList>
    </citation>
    <scope>NUCLEOTIDE SEQUENCE [LARGE SCALE GENOMIC DNA]</scope>
    <source>
        <strain evidence="5 6">01/688</strain>
    </source>
</reference>
<protein>
    <submittedName>
        <fullName evidence="5">GntR family transcriptional regulator</fullName>
    </submittedName>
</protein>
<proteinExistence type="predicted"/>
<dbReference type="InterPro" id="IPR000524">
    <property type="entry name" value="Tscrpt_reg_HTH_GntR"/>
</dbReference>
<keyword evidence="2" id="KW-0238">DNA-binding</keyword>
<dbReference type="InterPro" id="IPR036388">
    <property type="entry name" value="WH-like_DNA-bd_sf"/>
</dbReference>
<dbReference type="PANTHER" id="PTHR38445">
    <property type="entry name" value="HTH-TYPE TRANSCRIPTIONAL REPRESSOR YTRA"/>
    <property type="match status" value="1"/>
</dbReference>
<evidence type="ECO:0000256" key="1">
    <source>
        <dbReference type="ARBA" id="ARBA00023015"/>
    </source>
</evidence>
<evidence type="ECO:0000256" key="2">
    <source>
        <dbReference type="ARBA" id="ARBA00023125"/>
    </source>
</evidence>
<dbReference type="PROSITE" id="PS50949">
    <property type="entry name" value="HTH_GNTR"/>
    <property type="match status" value="1"/>
</dbReference>
<keyword evidence="6" id="KW-1185">Reference proteome</keyword>
<dbReference type="SMART" id="SM00345">
    <property type="entry name" value="HTH_GNTR"/>
    <property type="match status" value="1"/>
</dbReference>
<evidence type="ECO:0000313" key="6">
    <source>
        <dbReference type="Proteomes" id="UP000249808"/>
    </source>
</evidence>
<name>A0A327ZWA6_9STAP</name>
<dbReference type="CDD" id="cd07377">
    <property type="entry name" value="WHTH_GntR"/>
    <property type="match status" value="1"/>
</dbReference>
<gene>
    <name evidence="5" type="ORF">BHU61_03690</name>
</gene>